<keyword evidence="16" id="KW-1185">Reference proteome</keyword>
<keyword evidence="6" id="KW-0406">Ion transport</keyword>
<dbReference type="InterPro" id="IPR000531">
    <property type="entry name" value="Beta-barrel_TonB"/>
</dbReference>
<dbReference type="CDD" id="cd01347">
    <property type="entry name" value="ligand_gated_channel"/>
    <property type="match status" value="1"/>
</dbReference>
<evidence type="ECO:0000256" key="12">
    <source>
        <dbReference type="SAM" id="SignalP"/>
    </source>
</evidence>
<feature type="domain" description="TonB-dependent receptor-like beta-barrel" evidence="13">
    <location>
        <begin position="179"/>
        <end position="590"/>
    </location>
</feature>
<name>A0ABT5NWB1_9PSED</name>
<dbReference type="PANTHER" id="PTHR30069:SF53">
    <property type="entry name" value="COLICIN I RECEPTOR-RELATED"/>
    <property type="match status" value="1"/>
</dbReference>
<dbReference type="Gene3D" id="2.40.170.20">
    <property type="entry name" value="TonB-dependent receptor, beta-barrel domain"/>
    <property type="match status" value="1"/>
</dbReference>
<feature type="chain" id="PRO_5047216478" evidence="12">
    <location>
        <begin position="20"/>
        <end position="626"/>
    </location>
</feature>
<evidence type="ECO:0000313" key="16">
    <source>
        <dbReference type="Proteomes" id="UP001148203"/>
    </source>
</evidence>
<sequence>MKLLHFAPLFLLAPGATLAAPVDREQALKLSNVVITANRQVEDRAQSSAANTVFTREDIDRLQPTNITDLLTRVPGLQVARTGGRGSVPGIFIRGTKTAQSLVLVDGMRVANATSGDSGLQFLNIDQIERVEVLRGSRSAVYGSDAIGGVIQIFTRRSADQGLQPRLKISAGSQHTWQRSLGLSGGDQHTRFNLGASLDESDGINDTYQSYASDKDHDAYRAKAFNLSLSHQFTDNLEAGVNLLDSRGRSEYDNPYGRFDMTTFESFGQKPYTDFTVSSLGTFLAAQVTDSWHSRLELGHSENRDKKRDKLSPETSAFNTYRDSVTWQNDLALDERNSLMLGGDWFEDRVHASEHLSEDSRWNRAAFIQHRFKGESFATELGVRRDQNQQFGGQTTWSGSLSLPVNADNEVLFSYSEGFRAPTFNDLYYPDYSNPDLKPERSKSYEVQWRSDLSSSTRLEASVYRTDLRDAIIFGAGSIPRNVASARINGFEAALHQELLGWQGTLGLSLIDPRDRDNGHTLARRARSTLSLDLDRQFDQLGVGASWQAVSSSYDDEANTRKIGGYGLFGLRSSWALTREVKLEMKLDNLFDQTSSRALYSYEGQYHGYREDGRTWMLGVTWTPAL</sequence>
<organism evidence="15 16">
    <name type="scientific">Pseudomonas fontis</name>
    <dbReference type="NCBI Taxonomy" id="2942633"/>
    <lineage>
        <taxon>Bacteria</taxon>
        <taxon>Pseudomonadati</taxon>
        <taxon>Pseudomonadota</taxon>
        <taxon>Gammaproteobacteria</taxon>
        <taxon>Pseudomonadales</taxon>
        <taxon>Pseudomonadaceae</taxon>
        <taxon>Pseudomonas</taxon>
    </lineage>
</organism>
<evidence type="ECO:0000256" key="5">
    <source>
        <dbReference type="ARBA" id="ARBA00022729"/>
    </source>
</evidence>
<comment type="subcellular location">
    <subcellularLocation>
        <location evidence="1 10">Cell outer membrane</location>
        <topology evidence="1 10">Multi-pass membrane protein</topology>
    </subcellularLocation>
</comment>
<keyword evidence="3 10" id="KW-1134">Transmembrane beta strand</keyword>
<keyword evidence="15" id="KW-0675">Receptor</keyword>
<comment type="caution">
    <text evidence="15">The sequence shown here is derived from an EMBL/GenBank/DDBJ whole genome shotgun (WGS) entry which is preliminary data.</text>
</comment>
<dbReference type="InterPro" id="IPR036942">
    <property type="entry name" value="Beta-barrel_TonB_sf"/>
</dbReference>
<feature type="domain" description="TonB-dependent receptor plug" evidence="14">
    <location>
        <begin position="46"/>
        <end position="150"/>
    </location>
</feature>
<evidence type="ECO:0000256" key="7">
    <source>
        <dbReference type="ARBA" id="ARBA00023077"/>
    </source>
</evidence>
<evidence type="ECO:0000256" key="11">
    <source>
        <dbReference type="RuleBase" id="RU003357"/>
    </source>
</evidence>
<evidence type="ECO:0000259" key="14">
    <source>
        <dbReference type="Pfam" id="PF07715"/>
    </source>
</evidence>
<dbReference type="Pfam" id="PF00593">
    <property type="entry name" value="TonB_dep_Rec_b-barrel"/>
    <property type="match status" value="1"/>
</dbReference>
<keyword evidence="5 12" id="KW-0732">Signal</keyword>
<evidence type="ECO:0000256" key="4">
    <source>
        <dbReference type="ARBA" id="ARBA00022692"/>
    </source>
</evidence>
<dbReference type="Proteomes" id="UP001148203">
    <property type="component" value="Unassembled WGS sequence"/>
</dbReference>
<gene>
    <name evidence="15" type="ORF">M5G11_18220</name>
</gene>
<dbReference type="InterPro" id="IPR012910">
    <property type="entry name" value="Plug_dom"/>
</dbReference>
<evidence type="ECO:0000256" key="6">
    <source>
        <dbReference type="ARBA" id="ARBA00023065"/>
    </source>
</evidence>
<evidence type="ECO:0000256" key="9">
    <source>
        <dbReference type="ARBA" id="ARBA00023237"/>
    </source>
</evidence>
<comment type="similarity">
    <text evidence="10 11">Belongs to the TonB-dependent receptor family.</text>
</comment>
<dbReference type="Pfam" id="PF07715">
    <property type="entry name" value="Plug"/>
    <property type="match status" value="1"/>
</dbReference>
<dbReference type="InterPro" id="IPR039426">
    <property type="entry name" value="TonB-dep_rcpt-like"/>
</dbReference>
<dbReference type="PROSITE" id="PS52016">
    <property type="entry name" value="TONB_DEPENDENT_REC_3"/>
    <property type="match status" value="1"/>
</dbReference>
<evidence type="ECO:0000256" key="3">
    <source>
        <dbReference type="ARBA" id="ARBA00022452"/>
    </source>
</evidence>
<evidence type="ECO:0000256" key="10">
    <source>
        <dbReference type="PROSITE-ProRule" id="PRU01360"/>
    </source>
</evidence>
<keyword evidence="2 10" id="KW-0813">Transport</keyword>
<keyword evidence="4 10" id="KW-0812">Transmembrane</keyword>
<dbReference type="Gene3D" id="2.170.130.10">
    <property type="entry name" value="TonB-dependent receptor, plug domain"/>
    <property type="match status" value="1"/>
</dbReference>
<keyword evidence="9 10" id="KW-0998">Cell outer membrane</keyword>
<protein>
    <submittedName>
        <fullName evidence="15">TonB-dependent receptor</fullName>
    </submittedName>
</protein>
<evidence type="ECO:0000256" key="1">
    <source>
        <dbReference type="ARBA" id="ARBA00004571"/>
    </source>
</evidence>
<feature type="signal peptide" evidence="12">
    <location>
        <begin position="1"/>
        <end position="19"/>
    </location>
</feature>
<evidence type="ECO:0000256" key="8">
    <source>
        <dbReference type="ARBA" id="ARBA00023136"/>
    </source>
</evidence>
<reference evidence="15 16" key="1">
    <citation type="submission" date="2022-05" db="EMBL/GenBank/DDBJ databases">
        <title>Novel Pseudomonas spp. Isolated from a Rainbow Trout Aquaculture Facility.</title>
        <authorList>
            <person name="Testerman T."/>
            <person name="Graf J."/>
        </authorList>
    </citation>
    <scope>NUCLEOTIDE SEQUENCE [LARGE SCALE GENOMIC DNA]</scope>
    <source>
        <strain evidence="15 16">ID681</strain>
    </source>
</reference>
<dbReference type="SUPFAM" id="SSF56935">
    <property type="entry name" value="Porins"/>
    <property type="match status" value="1"/>
</dbReference>
<dbReference type="PANTHER" id="PTHR30069">
    <property type="entry name" value="TONB-DEPENDENT OUTER MEMBRANE RECEPTOR"/>
    <property type="match status" value="1"/>
</dbReference>
<dbReference type="InterPro" id="IPR037066">
    <property type="entry name" value="Plug_dom_sf"/>
</dbReference>
<keyword evidence="7 11" id="KW-0798">TonB box</keyword>
<proteinExistence type="inferred from homology"/>
<evidence type="ECO:0000313" key="15">
    <source>
        <dbReference type="EMBL" id="MDD0992470.1"/>
    </source>
</evidence>
<accession>A0ABT5NWB1</accession>
<dbReference type="EMBL" id="JAMDGY010000056">
    <property type="protein sequence ID" value="MDD0992470.1"/>
    <property type="molecule type" value="Genomic_DNA"/>
</dbReference>
<evidence type="ECO:0000259" key="13">
    <source>
        <dbReference type="Pfam" id="PF00593"/>
    </source>
</evidence>
<dbReference type="RefSeq" id="WP_273912083.1">
    <property type="nucleotide sequence ID" value="NZ_JAMDGX010000049.1"/>
</dbReference>
<evidence type="ECO:0000256" key="2">
    <source>
        <dbReference type="ARBA" id="ARBA00022448"/>
    </source>
</evidence>
<keyword evidence="8 10" id="KW-0472">Membrane</keyword>